<sequence>TGDLWLAKPALSQLSYGPFELLS</sequence>
<organism evidence="1">
    <name type="scientific">marine metagenome</name>
    <dbReference type="NCBI Taxonomy" id="408172"/>
    <lineage>
        <taxon>unclassified sequences</taxon>
        <taxon>metagenomes</taxon>
        <taxon>ecological metagenomes</taxon>
    </lineage>
</organism>
<gene>
    <name evidence="1" type="ORF">METZ01_LOCUS207225</name>
</gene>
<dbReference type="EMBL" id="UINC01046403">
    <property type="protein sequence ID" value="SVB54371.1"/>
    <property type="molecule type" value="Genomic_DNA"/>
</dbReference>
<dbReference type="AlphaFoldDB" id="A0A382EWT0"/>
<proteinExistence type="predicted"/>
<name>A0A382EWT0_9ZZZZ</name>
<protein>
    <submittedName>
        <fullName evidence="1">Uncharacterized protein</fullName>
    </submittedName>
</protein>
<feature type="non-terminal residue" evidence="1">
    <location>
        <position position="1"/>
    </location>
</feature>
<accession>A0A382EWT0</accession>
<reference evidence="1" key="1">
    <citation type="submission" date="2018-05" db="EMBL/GenBank/DDBJ databases">
        <authorList>
            <person name="Lanie J.A."/>
            <person name="Ng W.-L."/>
            <person name="Kazmierczak K.M."/>
            <person name="Andrzejewski T.M."/>
            <person name="Davidsen T.M."/>
            <person name="Wayne K.J."/>
            <person name="Tettelin H."/>
            <person name="Glass J.I."/>
            <person name="Rusch D."/>
            <person name="Podicherti R."/>
            <person name="Tsui H.-C.T."/>
            <person name="Winkler M.E."/>
        </authorList>
    </citation>
    <scope>NUCLEOTIDE SEQUENCE</scope>
</reference>
<evidence type="ECO:0000313" key="1">
    <source>
        <dbReference type="EMBL" id="SVB54371.1"/>
    </source>
</evidence>